<dbReference type="Proteomes" id="UP000291933">
    <property type="component" value="Unassembled WGS sequence"/>
</dbReference>
<gene>
    <name evidence="4" type="ORF">ET996_05075</name>
</gene>
<evidence type="ECO:0000259" key="3">
    <source>
        <dbReference type="SMART" id="SM00014"/>
    </source>
</evidence>
<dbReference type="InterPro" id="IPR000326">
    <property type="entry name" value="PAP2/HPO"/>
</dbReference>
<dbReference type="SMART" id="SM00014">
    <property type="entry name" value="acidPPc"/>
    <property type="match status" value="1"/>
</dbReference>
<feature type="transmembrane region" description="Helical" evidence="2">
    <location>
        <begin position="63"/>
        <end position="83"/>
    </location>
</feature>
<evidence type="ECO:0000313" key="5">
    <source>
        <dbReference type="Proteomes" id="UP000291933"/>
    </source>
</evidence>
<dbReference type="SUPFAM" id="SSF48317">
    <property type="entry name" value="Acid phosphatase/Vanadium-dependent haloperoxidase"/>
    <property type="match status" value="1"/>
</dbReference>
<dbReference type="Gene3D" id="1.20.144.10">
    <property type="entry name" value="Phosphatidic acid phosphatase type 2/haloperoxidase"/>
    <property type="match status" value="1"/>
</dbReference>
<keyword evidence="5" id="KW-1185">Reference proteome</keyword>
<dbReference type="PANTHER" id="PTHR14969">
    <property type="entry name" value="SPHINGOSINE-1-PHOSPHATE PHOSPHOHYDROLASE"/>
    <property type="match status" value="1"/>
</dbReference>
<name>A0A4V2JT98_PROTD</name>
<feature type="transmembrane region" description="Helical" evidence="2">
    <location>
        <begin position="129"/>
        <end position="146"/>
    </location>
</feature>
<dbReference type="PANTHER" id="PTHR14969:SF13">
    <property type="entry name" value="AT30094P"/>
    <property type="match status" value="1"/>
</dbReference>
<feature type="region of interest" description="Disordered" evidence="1">
    <location>
        <begin position="1"/>
        <end position="30"/>
    </location>
</feature>
<protein>
    <submittedName>
        <fullName evidence="4">Phosphatase PAP2 family protein</fullName>
    </submittedName>
</protein>
<feature type="domain" description="Phosphatidic acid phosphatase type 2/haloperoxidase" evidence="3">
    <location>
        <begin position="150"/>
        <end position="266"/>
    </location>
</feature>
<feature type="transmembrane region" description="Helical" evidence="2">
    <location>
        <begin position="255"/>
        <end position="273"/>
    </location>
</feature>
<dbReference type="AlphaFoldDB" id="A0A4V2JT98"/>
<feature type="transmembrane region" description="Helical" evidence="2">
    <location>
        <begin position="193"/>
        <end position="213"/>
    </location>
</feature>
<proteinExistence type="predicted"/>
<dbReference type="EMBL" id="SDMR01000004">
    <property type="protein sequence ID" value="TBT95471.1"/>
    <property type="molecule type" value="Genomic_DNA"/>
</dbReference>
<evidence type="ECO:0000313" key="4">
    <source>
        <dbReference type="EMBL" id="TBT95471.1"/>
    </source>
</evidence>
<evidence type="ECO:0000256" key="1">
    <source>
        <dbReference type="SAM" id="MobiDB-lite"/>
    </source>
</evidence>
<accession>A0A4V2JT98</accession>
<keyword evidence="2" id="KW-0812">Transmembrane</keyword>
<dbReference type="OrthoDB" id="5289372at2"/>
<reference evidence="4 5" key="1">
    <citation type="submission" date="2019-01" db="EMBL/GenBank/DDBJ databases">
        <title>Lactibacter flavus gen. nov., sp. nov., a novel bacterium of the family Propionibacteriaceae isolated from raw milk and dairy products.</title>
        <authorList>
            <person name="Huptas C."/>
            <person name="Wenning M."/>
            <person name="Breitenwieser F."/>
            <person name="Doll E."/>
            <person name="Von Neubeck M."/>
            <person name="Busse H.-J."/>
            <person name="Scherer S."/>
        </authorList>
    </citation>
    <scope>NUCLEOTIDE SEQUENCE [LARGE SCALE GENOMIC DNA]</scope>
    <source>
        <strain evidence="5">DSM 22130 / JCM 15804 / WR061</strain>
    </source>
</reference>
<dbReference type="CDD" id="cd03392">
    <property type="entry name" value="PAP2_like_2"/>
    <property type="match status" value="1"/>
</dbReference>
<keyword evidence="2" id="KW-1133">Transmembrane helix</keyword>
<keyword evidence="2" id="KW-0472">Membrane</keyword>
<dbReference type="InterPro" id="IPR036938">
    <property type="entry name" value="PAP2/HPO_sf"/>
</dbReference>
<organism evidence="4 5">
    <name type="scientific">Propioniciclava tarda</name>
    <dbReference type="NCBI Taxonomy" id="433330"/>
    <lineage>
        <taxon>Bacteria</taxon>
        <taxon>Bacillati</taxon>
        <taxon>Actinomycetota</taxon>
        <taxon>Actinomycetes</taxon>
        <taxon>Propionibacteriales</taxon>
        <taxon>Propionibacteriaceae</taxon>
        <taxon>Propioniciclava</taxon>
    </lineage>
</organism>
<evidence type="ECO:0000256" key="2">
    <source>
        <dbReference type="SAM" id="Phobius"/>
    </source>
</evidence>
<sequence length="290" mass="31109">MSSTSTPHGEISPRDMGGPPAASNPDRADAAIGSDDHAVWTSRAGRALASVVRSTRGWVGANVALIAMLVAASGLLVGAQWAAEELFESVLDNVGLAALDSPVLTWVEGIRTPSLNAAVAFFSNTGGPVLQPILTALVVLFLGWRWKSWTPVVLALVAAGGSLAMTTLGKQFYGRVRPPLSDAIPPYEYSPSFPSGHTLNGTVIAGILCYLMLHWFRTRGVRTLWVIVAAVYAVAMGLSRVYLGHHWLTDVIAGWVFGLAWLGVVMTLHRLWLTARARFGPQRWTAMLAR</sequence>
<feature type="transmembrane region" description="Helical" evidence="2">
    <location>
        <begin position="153"/>
        <end position="173"/>
    </location>
</feature>
<comment type="caution">
    <text evidence="4">The sequence shown here is derived from an EMBL/GenBank/DDBJ whole genome shotgun (WGS) entry which is preliminary data.</text>
</comment>
<dbReference type="RefSeq" id="WP_131171464.1">
    <property type="nucleotide sequence ID" value="NZ_FXTL01000004.1"/>
</dbReference>
<dbReference type="Pfam" id="PF01569">
    <property type="entry name" value="PAP2"/>
    <property type="match status" value="1"/>
</dbReference>
<feature type="transmembrane region" description="Helical" evidence="2">
    <location>
        <begin position="225"/>
        <end position="243"/>
    </location>
</feature>